<dbReference type="AlphaFoldDB" id="A0A2U1D617"/>
<proteinExistence type="predicted"/>
<sequence>MAKKKSSLKLRTTETDNTKVTLVQERPNDYFSFNWSFITSSKKYAFENLDNLKLTILIKKIHLLSQNKKVEVLSLSKKNGLEQIKVRNLKHNRLKHDIVPEEFKNGERAKRCGEDYWVFRLGADGRVIAKIDDNIVYIMAIDTTFDLYDH</sequence>
<keyword evidence="2" id="KW-1185">Reference proteome</keyword>
<accession>A0A2U1D617</accession>
<comment type="caution">
    <text evidence="1">The sequence shown here is derived from an EMBL/GenBank/DDBJ whole genome shotgun (WGS) entry which is preliminary data.</text>
</comment>
<gene>
    <name evidence="1" type="ORF">C7384_10948</name>
</gene>
<evidence type="ECO:0000313" key="1">
    <source>
        <dbReference type="EMBL" id="PVY83100.1"/>
    </source>
</evidence>
<protein>
    <submittedName>
        <fullName evidence="1">Uncharacterized protein</fullName>
    </submittedName>
</protein>
<organism evidence="1 2">
    <name type="scientific">Convivina intestini</name>
    <dbReference type="NCBI Taxonomy" id="1505726"/>
    <lineage>
        <taxon>Bacteria</taxon>
        <taxon>Bacillati</taxon>
        <taxon>Bacillota</taxon>
        <taxon>Bacilli</taxon>
        <taxon>Lactobacillales</taxon>
        <taxon>Lactobacillaceae</taxon>
        <taxon>Convivina</taxon>
    </lineage>
</organism>
<dbReference type="Proteomes" id="UP000245433">
    <property type="component" value="Unassembled WGS sequence"/>
</dbReference>
<dbReference type="RefSeq" id="WP_243400729.1">
    <property type="nucleotide sequence ID" value="NZ_CAKOEX010000009.1"/>
</dbReference>
<evidence type="ECO:0000313" key="2">
    <source>
        <dbReference type="Proteomes" id="UP000245433"/>
    </source>
</evidence>
<reference evidence="1 2" key="1">
    <citation type="submission" date="2018-04" db="EMBL/GenBank/DDBJ databases">
        <title>Genomic Encyclopedia of Type Strains, Phase IV (KMG-IV): sequencing the most valuable type-strain genomes for metagenomic binning, comparative biology and taxonomic classification.</title>
        <authorList>
            <person name="Goeker M."/>
        </authorList>
    </citation>
    <scope>NUCLEOTIDE SEQUENCE [LARGE SCALE GENOMIC DNA]</scope>
    <source>
        <strain evidence="1 2">DSM 28795</strain>
    </source>
</reference>
<dbReference type="EMBL" id="QEKT01000009">
    <property type="protein sequence ID" value="PVY83100.1"/>
    <property type="molecule type" value="Genomic_DNA"/>
</dbReference>
<name>A0A2U1D617_9LACO</name>